<protein>
    <submittedName>
        <fullName evidence="2">Uncharacterized protein LOC119640525</fullName>
    </submittedName>
</protein>
<accession>A0A9C5ZEA3</accession>
<dbReference type="RefSeq" id="XP_037894539.1">
    <property type="nucleotide sequence ID" value="XM_038038611.1"/>
</dbReference>
<dbReference type="GeneID" id="119640525"/>
<dbReference type="AlphaFoldDB" id="A0A9C5ZEA3"/>
<evidence type="ECO:0000313" key="1">
    <source>
        <dbReference type="Proteomes" id="UP000092443"/>
    </source>
</evidence>
<keyword evidence="1" id="KW-1185">Reference proteome</keyword>
<name>A0A9C5ZEA3_9MUSC</name>
<gene>
    <name evidence="2" type="primary">LOC119640525</name>
</gene>
<proteinExistence type="predicted"/>
<reference evidence="2" key="1">
    <citation type="submission" date="2025-08" db="UniProtKB">
        <authorList>
            <consortium name="RefSeq"/>
        </authorList>
    </citation>
    <scope>IDENTIFICATION</scope>
    <source>
        <tissue evidence="2">Whole body pupa</tissue>
    </source>
</reference>
<sequence length="112" mass="12796">MKIAQLNCRDKLKQLEKYLHCNNMPCVSETSLMSHDSFSIKNYNVGSSETNPCSATATTYRTIISREFEAGNNPFAVNRNRRRKQLPPQTLHRHQQHQVMLKIVRGFSAGCA</sequence>
<evidence type="ECO:0000313" key="2">
    <source>
        <dbReference type="RefSeq" id="XP_037894539.1"/>
    </source>
</evidence>
<dbReference type="Proteomes" id="UP000092443">
    <property type="component" value="Unplaced"/>
</dbReference>
<dbReference type="KEGG" id="gfs:119640525"/>
<organism evidence="1 2">
    <name type="scientific">Glossina fuscipes</name>
    <dbReference type="NCBI Taxonomy" id="7396"/>
    <lineage>
        <taxon>Eukaryota</taxon>
        <taxon>Metazoa</taxon>
        <taxon>Ecdysozoa</taxon>
        <taxon>Arthropoda</taxon>
        <taxon>Hexapoda</taxon>
        <taxon>Insecta</taxon>
        <taxon>Pterygota</taxon>
        <taxon>Neoptera</taxon>
        <taxon>Endopterygota</taxon>
        <taxon>Diptera</taxon>
        <taxon>Brachycera</taxon>
        <taxon>Muscomorpha</taxon>
        <taxon>Hippoboscoidea</taxon>
        <taxon>Glossinidae</taxon>
        <taxon>Glossina</taxon>
    </lineage>
</organism>